<keyword evidence="1" id="KW-0812">Transmembrane</keyword>
<reference evidence="2" key="1">
    <citation type="submission" date="2018-06" db="EMBL/GenBank/DDBJ databases">
        <authorList>
            <person name="Zhirakovskaya E."/>
        </authorList>
    </citation>
    <scope>NUCLEOTIDE SEQUENCE</scope>
</reference>
<organism evidence="2">
    <name type="scientific">hydrothermal vent metagenome</name>
    <dbReference type="NCBI Taxonomy" id="652676"/>
    <lineage>
        <taxon>unclassified sequences</taxon>
        <taxon>metagenomes</taxon>
        <taxon>ecological metagenomes</taxon>
    </lineage>
</organism>
<proteinExistence type="predicted"/>
<evidence type="ECO:0000313" key="2">
    <source>
        <dbReference type="EMBL" id="VAV83289.1"/>
    </source>
</evidence>
<evidence type="ECO:0000256" key="1">
    <source>
        <dbReference type="SAM" id="Phobius"/>
    </source>
</evidence>
<protein>
    <recommendedName>
        <fullName evidence="3">Alginate export domain-containing protein</fullName>
    </recommendedName>
</protein>
<dbReference type="AlphaFoldDB" id="A0A3B0QTC3"/>
<name>A0A3B0QTC3_9ZZZZ</name>
<accession>A0A3B0QTC3</accession>
<sequence>MVVRLHSIYLLLVKLFGKIQILPYKVAFSCALIFLLIVVFSSTGSAAEGQWSGYVATEARLFANSPRFSSQDNHAVSAVLQPEYYYEWGGKNSFTFTPFFRLDSADSERTHFDLRELFGLWVFDDWELGAGVRKVYWGVTESQHLVDVINQTDLVEALDGEEKLGQPMINISVPRDFGTFDFFILPYFRKRTFPGKGGRLRQDIIVDSDLAEFESSAEQRHVDFAFRYSLTLNAWDVGLSHFTGTGREPLLRKGTDGSGDEVFIPVYKQINQTGLDLQWTGESILLKLEAIYRTGQGGPFGAWTGGFEYTFYAVSGTGVDIGVLAEWSRDTRDDDATTQLEDDLMAGFRLSVNDVQSTEALAGIVQDIDSDARMVFMEMSRRLGTNWKATLDAFFFLNQGSNDRVNGARDDDYVGLELAYYF</sequence>
<dbReference type="EMBL" id="UOEA01000037">
    <property type="protein sequence ID" value="VAV83289.1"/>
    <property type="molecule type" value="Genomic_DNA"/>
</dbReference>
<keyword evidence="1" id="KW-1133">Transmembrane helix</keyword>
<evidence type="ECO:0008006" key="3">
    <source>
        <dbReference type="Google" id="ProtNLM"/>
    </source>
</evidence>
<feature type="transmembrane region" description="Helical" evidence="1">
    <location>
        <begin position="21"/>
        <end position="40"/>
    </location>
</feature>
<keyword evidence="1" id="KW-0472">Membrane</keyword>
<gene>
    <name evidence="2" type="ORF">MNBD_DELTA01-1525</name>
</gene>